<protein>
    <recommendedName>
        <fullName evidence="3">Alpha/beta hydrolase</fullName>
    </recommendedName>
</protein>
<organism evidence="1 2">
    <name type="scientific">Candidatus Opimibacter skivensis</name>
    <dbReference type="NCBI Taxonomy" id="2982028"/>
    <lineage>
        <taxon>Bacteria</taxon>
        <taxon>Pseudomonadati</taxon>
        <taxon>Bacteroidota</taxon>
        <taxon>Saprospiria</taxon>
        <taxon>Saprospirales</taxon>
        <taxon>Saprospiraceae</taxon>
        <taxon>Candidatus Opimibacter</taxon>
    </lineage>
</organism>
<evidence type="ECO:0000313" key="1">
    <source>
        <dbReference type="EMBL" id="MBK9984097.1"/>
    </source>
</evidence>
<sequence length="115" mass="13298">MSFAKSFISPFDSDYRCFAFYMWADGRQNQWENRPDFPVMANAAKKTVCLVFHDIRTAGFGYDRGIPLSVWLHGGGGTARQSPQERSIIHLNPKQGILLAHNDDFWVLPYLFFRH</sequence>
<dbReference type="EMBL" id="JADKGY010000029">
    <property type="protein sequence ID" value="MBK9984097.1"/>
    <property type="molecule type" value="Genomic_DNA"/>
</dbReference>
<reference evidence="1 2" key="1">
    <citation type="submission" date="2020-10" db="EMBL/GenBank/DDBJ databases">
        <title>Connecting structure to function with the recovery of over 1000 high-quality activated sludge metagenome-assembled genomes encoding full-length rRNA genes using long-read sequencing.</title>
        <authorList>
            <person name="Singleton C.M."/>
            <person name="Petriglieri F."/>
            <person name="Kristensen J.M."/>
            <person name="Kirkegaard R.H."/>
            <person name="Michaelsen T.Y."/>
            <person name="Andersen M.H."/>
            <person name="Karst S.M."/>
            <person name="Dueholm M.S."/>
            <person name="Nielsen P.H."/>
            <person name="Albertsen M."/>
        </authorList>
    </citation>
    <scope>NUCLEOTIDE SEQUENCE [LARGE SCALE GENOMIC DNA]</scope>
    <source>
        <strain evidence="1">Ribe_18-Q3-R11-54_MAXAC.273</strain>
    </source>
</reference>
<dbReference type="Proteomes" id="UP000808337">
    <property type="component" value="Unassembled WGS sequence"/>
</dbReference>
<evidence type="ECO:0000313" key="2">
    <source>
        <dbReference type="Proteomes" id="UP000808337"/>
    </source>
</evidence>
<gene>
    <name evidence="1" type="ORF">IPP15_17300</name>
</gene>
<dbReference type="AlphaFoldDB" id="A0A9D7SY53"/>
<evidence type="ECO:0008006" key="3">
    <source>
        <dbReference type="Google" id="ProtNLM"/>
    </source>
</evidence>
<name>A0A9D7SY53_9BACT</name>
<accession>A0A9D7SY53</accession>
<comment type="caution">
    <text evidence="1">The sequence shown here is derived from an EMBL/GenBank/DDBJ whole genome shotgun (WGS) entry which is preliminary data.</text>
</comment>
<proteinExistence type="predicted"/>